<dbReference type="AlphaFoldDB" id="X7S8Z8"/>
<proteinExistence type="predicted"/>
<organism evidence="1">
    <name type="scientific">Fusobacterium nucleatum 13_3C</name>
    <dbReference type="NCBI Taxonomy" id="1357398"/>
    <lineage>
        <taxon>Bacteria</taxon>
        <taxon>Fusobacteriati</taxon>
        <taxon>Fusobacteriota</taxon>
        <taxon>Fusobacteriia</taxon>
        <taxon>Fusobacteriales</taxon>
        <taxon>Fusobacteriaceae</taxon>
        <taxon>Fusobacterium</taxon>
    </lineage>
</organism>
<protein>
    <submittedName>
        <fullName evidence="1">Uncharacterized protein</fullName>
    </submittedName>
</protein>
<dbReference type="HOGENOM" id="CLU_2716623_0_0_0"/>
<gene>
    <name evidence="1" type="ORF">HMPREF2085_00618</name>
</gene>
<evidence type="ECO:0000313" key="1">
    <source>
        <dbReference type="EMBL" id="ETZ29272.1"/>
    </source>
</evidence>
<sequence length="72" mass="7382">MAAAVKGIFKLAVYATPIAIGAIAATVPIEVPIAVEIKQDIKNTPGTKNTLGIKVNPRFTTDSTPPIALAAP</sequence>
<reference evidence="1" key="1">
    <citation type="submission" date="2014-01" db="EMBL/GenBank/DDBJ databases">
        <title>The Genome Sequence of Fusobacterium nucleatum 13_3C.</title>
        <authorList>
            <consortium name="The Broad Institute Genomics Platform"/>
            <person name="Earl A."/>
            <person name="Allen-Vercoe E."/>
            <person name="Daigneault M."/>
            <person name="Young S.K."/>
            <person name="Zeng Q."/>
            <person name="Gargeya S."/>
            <person name="Fitzgerald M."/>
            <person name="Abouelleil A."/>
            <person name="Alvarado L."/>
            <person name="Chapman S.B."/>
            <person name="Gainer-Dewar J."/>
            <person name="Goldberg J."/>
            <person name="Griggs A."/>
            <person name="Gujja S."/>
            <person name="Hansen M."/>
            <person name="Howarth C."/>
            <person name="Imamovic A."/>
            <person name="Ireland A."/>
            <person name="Larimer J."/>
            <person name="McCowan C."/>
            <person name="Murphy C."/>
            <person name="Pearson M."/>
            <person name="Poon T.W."/>
            <person name="Priest M."/>
            <person name="Roberts A."/>
            <person name="Saif S."/>
            <person name="Shea T."/>
            <person name="Sykes S."/>
            <person name="Wortman J."/>
            <person name="Nusbaum C."/>
            <person name="Birren B."/>
        </authorList>
    </citation>
    <scope>NUCLEOTIDE SEQUENCE [LARGE SCALE GENOMIC DNA]</scope>
    <source>
        <strain evidence="1">13_3C</strain>
    </source>
</reference>
<name>X7S8Z8_FUSNU</name>
<accession>X7S8Z8</accession>
<dbReference type="EMBL" id="JAOZ01000005">
    <property type="protein sequence ID" value="ETZ29272.1"/>
    <property type="molecule type" value="Genomic_DNA"/>
</dbReference>
<comment type="caution">
    <text evidence="1">The sequence shown here is derived from an EMBL/GenBank/DDBJ whole genome shotgun (WGS) entry which is preliminary data.</text>
</comment>